<comment type="subunit">
    <text evidence="3">Homohexamer; trimer of dimers.</text>
</comment>
<evidence type="ECO:0000256" key="2">
    <source>
        <dbReference type="ARBA" id="ARBA00007186"/>
    </source>
</evidence>
<dbReference type="SUPFAM" id="SSF51445">
    <property type="entry name" value="(Trans)glycosidases"/>
    <property type="match status" value="1"/>
</dbReference>
<comment type="caution">
    <text evidence="9">The sequence shown here is derived from an EMBL/GenBank/DDBJ whole genome shotgun (WGS) entry which is preliminary data.</text>
</comment>
<dbReference type="RefSeq" id="WP_344894531.1">
    <property type="nucleotide sequence ID" value="NZ_BAAAWD010000007.1"/>
</dbReference>
<dbReference type="InterPro" id="IPR010720">
    <property type="entry name" value="Alpha-L-AF_C"/>
</dbReference>
<dbReference type="SMART" id="SM00813">
    <property type="entry name" value="Alpha-L-AF_C"/>
    <property type="match status" value="1"/>
</dbReference>
<evidence type="ECO:0000256" key="4">
    <source>
        <dbReference type="ARBA" id="ARBA00012670"/>
    </source>
</evidence>
<comment type="similarity">
    <text evidence="2">Belongs to the glycosyl hydrolase 51 family.</text>
</comment>
<dbReference type="Pfam" id="PF06964">
    <property type="entry name" value="Alpha-L-AF_C"/>
    <property type="match status" value="1"/>
</dbReference>
<evidence type="ECO:0000313" key="9">
    <source>
        <dbReference type="EMBL" id="GAA3006251.1"/>
    </source>
</evidence>
<evidence type="ECO:0000259" key="8">
    <source>
        <dbReference type="SMART" id="SM00813"/>
    </source>
</evidence>
<keyword evidence="5" id="KW-0378">Hydrolase</keyword>
<evidence type="ECO:0000256" key="3">
    <source>
        <dbReference type="ARBA" id="ARBA00011165"/>
    </source>
</evidence>
<dbReference type="InterPro" id="IPR055235">
    <property type="entry name" value="ASD1_cat"/>
</dbReference>
<evidence type="ECO:0000256" key="6">
    <source>
        <dbReference type="ARBA" id="ARBA00023277"/>
    </source>
</evidence>
<dbReference type="PANTHER" id="PTHR43576:SF3">
    <property type="entry name" value="ALPHA-L-ARABINOFURANOSIDASE C"/>
    <property type="match status" value="1"/>
</dbReference>
<evidence type="ECO:0000256" key="5">
    <source>
        <dbReference type="ARBA" id="ARBA00022801"/>
    </source>
</evidence>
<dbReference type="Proteomes" id="UP001499930">
    <property type="component" value="Unassembled WGS sequence"/>
</dbReference>
<feature type="domain" description="Alpha-L-arabinofuranosidase C-terminal" evidence="8">
    <location>
        <begin position="291"/>
        <end position="493"/>
    </location>
</feature>
<dbReference type="EMBL" id="BAAAWD010000007">
    <property type="protein sequence ID" value="GAA3006251.1"/>
    <property type="molecule type" value="Genomic_DNA"/>
</dbReference>
<keyword evidence="6" id="KW-0119">Carbohydrate metabolism</keyword>
<dbReference type="Gene3D" id="2.60.40.1180">
    <property type="entry name" value="Golgi alpha-mannosidase II"/>
    <property type="match status" value="1"/>
</dbReference>
<organism evidence="9 10">
    <name type="scientific">Streptosporangium longisporum</name>
    <dbReference type="NCBI Taxonomy" id="46187"/>
    <lineage>
        <taxon>Bacteria</taxon>
        <taxon>Bacillati</taxon>
        <taxon>Actinomycetota</taxon>
        <taxon>Actinomycetes</taxon>
        <taxon>Streptosporangiales</taxon>
        <taxon>Streptosporangiaceae</taxon>
        <taxon>Streptosporangium</taxon>
    </lineage>
</organism>
<accession>A0ABN3XXF4</accession>
<comment type="catalytic activity">
    <reaction evidence="1">
        <text>Hydrolysis of terminal non-reducing alpha-L-arabinofuranoside residues in alpha-L-arabinosides.</text>
        <dbReference type="EC" id="3.2.1.55"/>
    </reaction>
</comment>
<evidence type="ECO:0000256" key="7">
    <source>
        <dbReference type="ARBA" id="ARBA00023295"/>
    </source>
</evidence>
<dbReference type="Pfam" id="PF22848">
    <property type="entry name" value="ASD1_dom"/>
    <property type="match status" value="1"/>
</dbReference>
<gene>
    <name evidence="9" type="ORF">GCM10017559_30120</name>
</gene>
<protein>
    <recommendedName>
        <fullName evidence="4">non-reducing end alpha-L-arabinofuranosidase</fullName>
        <ecNumber evidence="4">3.2.1.55</ecNumber>
    </recommendedName>
</protein>
<dbReference type="InterPro" id="IPR017853">
    <property type="entry name" value="GH"/>
</dbReference>
<dbReference type="PANTHER" id="PTHR43576">
    <property type="entry name" value="ALPHA-L-ARABINOFURANOSIDASE C-RELATED"/>
    <property type="match status" value="1"/>
</dbReference>
<dbReference type="SUPFAM" id="SSF51011">
    <property type="entry name" value="Glycosyl hydrolase domain"/>
    <property type="match status" value="1"/>
</dbReference>
<proteinExistence type="inferred from homology"/>
<dbReference type="EC" id="3.2.1.55" evidence="4"/>
<dbReference type="Gene3D" id="3.20.20.80">
    <property type="entry name" value="Glycosidases"/>
    <property type="match status" value="1"/>
</dbReference>
<sequence>MPSAYLTIDPAFRVAPVSRRTFGTFVEHLGRCVYTGVYEPDHPTADEDGFRRDVLELTRELGVTTARYPGGNFVSGYRWEDGVGPRERRPRRIDPAWHSTETNAFGLDEFVTWARKAGVEPMMAVNLGTRGVAEAMDLLEYCNLPSGTHLSDLRVANGAKEPHDIRMWCLGNEMDGPWQIGHKNAREYGRLAAATGRAMRMIDPDLELVACGSSGSSMPTFGAWEAAVLEETYDVVDFISCHAYYEEHDGDLASFLASATDMDRFVDAVTATADSVGARLKSAKRIDISFDEWNVWYLSRFQNAEPPRDWPVAPPLLEDHYHLADAVTVGGLLISLLRHSDRVTSACLAQLVNVIAPIMTEPGGRAWRQTTFHPFALTSRYAAGHVLRVPFDSPSHETARFGEVTALDAVATHDEETGDTALFAVNRSTDRPLTLTADLRALGPVRLAEATVLAGPDPYARNTAGVPGTVVPRANPDARLGDGKLEITLPPVSWNAVRLIRP</sequence>
<evidence type="ECO:0000313" key="10">
    <source>
        <dbReference type="Proteomes" id="UP001499930"/>
    </source>
</evidence>
<evidence type="ECO:0000256" key="1">
    <source>
        <dbReference type="ARBA" id="ARBA00001462"/>
    </source>
</evidence>
<keyword evidence="10" id="KW-1185">Reference proteome</keyword>
<dbReference type="InterPro" id="IPR013780">
    <property type="entry name" value="Glyco_hydro_b"/>
</dbReference>
<name>A0ABN3XXF4_9ACTN</name>
<reference evidence="9 10" key="1">
    <citation type="journal article" date="2019" name="Int. J. Syst. Evol. Microbiol.">
        <title>The Global Catalogue of Microorganisms (GCM) 10K type strain sequencing project: providing services to taxonomists for standard genome sequencing and annotation.</title>
        <authorList>
            <consortium name="The Broad Institute Genomics Platform"/>
            <consortium name="The Broad Institute Genome Sequencing Center for Infectious Disease"/>
            <person name="Wu L."/>
            <person name="Ma J."/>
        </authorList>
    </citation>
    <scope>NUCLEOTIDE SEQUENCE [LARGE SCALE GENOMIC DNA]</scope>
    <source>
        <strain evidence="9 10">JCM 3106</strain>
    </source>
</reference>
<keyword evidence="7" id="KW-0326">Glycosidase</keyword>